<feature type="transmembrane region" description="Helical" evidence="3">
    <location>
        <begin position="74"/>
        <end position="96"/>
    </location>
</feature>
<evidence type="ECO:0000259" key="4">
    <source>
        <dbReference type="Pfam" id="PF00127"/>
    </source>
</evidence>
<comment type="caution">
    <text evidence="5">The sequence shown here is derived from an EMBL/GenBank/DDBJ whole genome shotgun (WGS) entry which is preliminary data.</text>
</comment>
<accession>A0ABQ3VMD1</accession>
<evidence type="ECO:0000256" key="1">
    <source>
        <dbReference type="ARBA" id="ARBA00022723"/>
    </source>
</evidence>
<keyword evidence="3" id="KW-0812">Transmembrane</keyword>
<dbReference type="Proteomes" id="UP000635565">
    <property type="component" value="Unassembled WGS sequence"/>
</dbReference>
<feature type="domain" description="Blue (type 1) copper" evidence="4">
    <location>
        <begin position="192"/>
        <end position="280"/>
    </location>
</feature>
<feature type="transmembrane region" description="Helical" evidence="3">
    <location>
        <begin position="148"/>
        <end position="171"/>
    </location>
</feature>
<evidence type="ECO:0000313" key="6">
    <source>
        <dbReference type="Proteomes" id="UP000635565"/>
    </source>
</evidence>
<name>A0ABQ3VMD1_9CHLR</name>
<dbReference type="RefSeq" id="WP_201364941.1">
    <property type="nucleotide sequence ID" value="NZ_BNJJ01000017.1"/>
</dbReference>
<reference evidence="5 6" key="1">
    <citation type="journal article" date="2021" name="Int. J. Syst. Evol. Microbiol.">
        <title>Reticulibacter mediterranei gen. nov., sp. nov., within the new family Reticulibacteraceae fam. nov., and Ktedonospora formicarum gen. nov., sp. nov., Ktedonobacter robiniae sp. nov., Dictyobacter formicarum sp. nov. and Dictyobacter arantiisoli sp. nov., belonging to the class Ktedonobacteria.</title>
        <authorList>
            <person name="Yabe S."/>
            <person name="Zheng Y."/>
            <person name="Wang C.M."/>
            <person name="Sakai Y."/>
            <person name="Abe K."/>
            <person name="Yokota A."/>
            <person name="Donadio S."/>
            <person name="Cavaletti L."/>
            <person name="Monciardini P."/>
        </authorList>
    </citation>
    <scope>NUCLEOTIDE SEQUENCE [LARGE SCALE GENOMIC DNA]</scope>
    <source>
        <strain evidence="5 6">SOSP1-9</strain>
    </source>
</reference>
<dbReference type="SUPFAM" id="SSF49503">
    <property type="entry name" value="Cupredoxins"/>
    <property type="match status" value="1"/>
</dbReference>
<sequence>MDTMVHQTAIWKRLFLRQPLSPLGKTAVTTLLILTVVCGLMSLLSISLLFIAALLLLIAAFLTTGIRWAPALSALISGVFLYVLLINVPFPVFHLMHPKDAEGTTQPWISYILFVVIVLMVGNTLLACAASSAALVQNYVQRPRRSLPWFPATLTGALGILAGMLLCGALVQPPAAASSSTTTNGEATAHMGISNFSPATITVSKGSKLKLVDDGSFHHTLSNGSWVNGQPQSEKVAGAPTVNNLDITGNSVEIGPFNTAGTYHIYCSLHSGMVLTITVK</sequence>
<proteinExistence type="predicted"/>
<protein>
    <recommendedName>
        <fullName evidence="4">Blue (type 1) copper domain-containing protein</fullName>
    </recommendedName>
</protein>
<dbReference type="Pfam" id="PF00127">
    <property type="entry name" value="Copper-bind"/>
    <property type="match status" value="1"/>
</dbReference>
<evidence type="ECO:0000256" key="2">
    <source>
        <dbReference type="ARBA" id="ARBA00023008"/>
    </source>
</evidence>
<dbReference type="InterPro" id="IPR008972">
    <property type="entry name" value="Cupredoxin"/>
</dbReference>
<dbReference type="Gene3D" id="2.60.40.420">
    <property type="entry name" value="Cupredoxins - blue copper proteins"/>
    <property type="match status" value="1"/>
</dbReference>
<keyword evidence="3" id="KW-1133">Transmembrane helix</keyword>
<dbReference type="InterPro" id="IPR000923">
    <property type="entry name" value="BlueCu_1"/>
</dbReference>
<evidence type="ECO:0000256" key="3">
    <source>
        <dbReference type="SAM" id="Phobius"/>
    </source>
</evidence>
<keyword evidence="3" id="KW-0472">Membrane</keyword>
<organism evidence="5 6">
    <name type="scientific">Dictyobacter formicarum</name>
    <dbReference type="NCBI Taxonomy" id="2778368"/>
    <lineage>
        <taxon>Bacteria</taxon>
        <taxon>Bacillati</taxon>
        <taxon>Chloroflexota</taxon>
        <taxon>Ktedonobacteria</taxon>
        <taxon>Ktedonobacterales</taxon>
        <taxon>Dictyobacteraceae</taxon>
        <taxon>Dictyobacter</taxon>
    </lineage>
</organism>
<feature type="transmembrane region" description="Helical" evidence="3">
    <location>
        <begin position="31"/>
        <end position="62"/>
    </location>
</feature>
<feature type="transmembrane region" description="Helical" evidence="3">
    <location>
        <begin position="108"/>
        <end position="136"/>
    </location>
</feature>
<keyword evidence="1" id="KW-0479">Metal-binding</keyword>
<evidence type="ECO:0000313" key="5">
    <source>
        <dbReference type="EMBL" id="GHO87372.1"/>
    </source>
</evidence>
<gene>
    <name evidence="5" type="ORF">KSZ_53780</name>
</gene>
<keyword evidence="6" id="KW-1185">Reference proteome</keyword>
<keyword evidence="2" id="KW-0186">Copper</keyword>
<dbReference type="EMBL" id="BNJJ01000017">
    <property type="protein sequence ID" value="GHO87372.1"/>
    <property type="molecule type" value="Genomic_DNA"/>
</dbReference>